<protein>
    <submittedName>
        <fullName evidence="1">Uncharacterized protein</fullName>
    </submittedName>
</protein>
<dbReference type="Proteomes" id="UP000196082">
    <property type="component" value="Unassembled WGS sequence"/>
</dbReference>
<organism evidence="1 2">
    <name type="scientific">Pseudomonas putida</name>
    <name type="common">Arthrobacter siderocapsulatus</name>
    <dbReference type="NCBI Taxonomy" id="303"/>
    <lineage>
        <taxon>Bacteria</taxon>
        <taxon>Pseudomonadati</taxon>
        <taxon>Pseudomonadota</taxon>
        <taxon>Gammaproteobacteria</taxon>
        <taxon>Pseudomonadales</taxon>
        <taxon>Pseudomonadaceae</taxon>
        <taxon>Pseudomonas</taxon>
    </lineage>
</organism>
<reference evidence="1 2" key="1">
    <citation type="submission" date="2017-05" db="EMBL/GenBank/DDBJ databases">
        <title>Whole genome sequence of Pseudomonas putida isolate 1312 commercialized as a biostimulant.</title>
        <authorList>
            <person name="Crovadore J."/>
            <person name="Blanc P."/>
            <person name="Chablais R."/>
            <person name="Cochard B."/>
            <person name="Grizard D."/>
            <person name="Lefort F."/>
        </authorList>
    </citation>
    <scope>NUCLEOTIDE SEQUENCE [LARGE SCALE GENOMIC DNA]</scope>
    <source>
        <strain evidence="1 2">1312</strain>
    </source>
</reference>
<name>A0A1Y3LFR2_PSEPU</name>
<proteinExistence type="predicted"/>
<evidence type="ECO:0000313" key="1">
    <source>
        <dbReference type="EMBL" id="OUM36988.1"/>
    </source>
</evidence>
<evidence type="ECO:0000313" key="2">
    <source>
        <dbReference type="Proteomes" id="UP000196082"/>
    </source>
</evidence>
<comment type="caution">
    <text evidence="1">The sequence shown here is derived from an EMBL/GenBank/DDBJ whole genome shotgun (WGS) entry which is preliminary data.</text>
</comment>
<dbReference type="RefSeq" id="WP_086974887.1">
    <property type="nucleotide sequence ID" value="NZ_NFSB01000059.1"/>
</dbReference>
<gene>
    <name evidence="1" type="ORF">B8W72_05610</name>
</gene>
<sequence length="337" mass="37866">MKVTSIGLSSVVIEFESVDTFEVMTLSQAQREVPFKWVDASDAQQVAIEVNIRDFSVYGSLLLASDAYKLELAVAFEKYKLDEKKLSDEFYVTGAIINAATRGMENNELFFVAYNALSIMPINNHFYGALITLVSYKYLEAPEYRGWVLGVLLDSKRKFDEGVEYCTPNIARWGISSTTAFALALLLNDRVDDAGCVIDSALKRFEPNLNQLSYWNYCQCLILKATILVYSGKNKEAGWKYLAAFDFSRKSINDIYHSRNDWVLGQVSDCHALLGLGELAMKCAVKSLGKIPSESRYSDIKYSGKISFAPVFSRFQSSRSKFKSDFFDAVEKVLSAS</sequence>
<dbReference type="EMBL" id="NFSB01000059">
    <property type="protein sequence ID" value="OUM36988.1"/>
    <property type="molecule type" value="Genomic_DNA"/>
</dbReference>
<dbReference type="AlphaFoldDB" id="A0A1Y3LFR2"/>
<accession>A0A1Y3LFR2</accession>